<comment type="caution">
    <text evidence="2">Lacks conserved residue(s) required for the propagation of feature annotation.</text>
</comment>
<keyword evidence="5" id="KW-1185">Reference proteome</keyword>
<protein>
    <submittedName>
        <fullName evidence="4">Patatin</fullName>
    </submittedName>
</protein>
<dbReference type="eggNOG" id="COG1752">
    <property type="taxonomic scope" value="Bacteria"/>
</dbReference>
<dbReference type="PANTHER" id="PTHR46394:SF1">
    <property type="entry name" value="PNPLA DOMAIN-CONTAINING PROTEIN"/>
    <property type="match status" value="1"/>
</dbReference>
<feature type="active site" description="Nucleophile" evidence="2">
    <location>
        <position position="40"/>
    </location>
</feature>
<dbReference type="Gene3D" id="3.40.1090.10">
    <property type="entry name" value="Cytosolic phospholipase A2 catalytic domain"/>
    <property type="match status" value="2"/>
</dbReference>
<dbReference type="GO" id="GO:0016787">
    <property type="term" value="F:hydrolase activity"/>
    <property type="evidence" value="ECO:0007669"/>
    <property type="project" value="UniProtKB-UniRule"/>
</dbReference>
<feature type="short sequence motif" description="GXGXXG" evidence="2">
    <location>
        <begin position="9"/>
        <end position="14"/>
    </location>
</feature>
<dbReference type="CDD" id="cd07207">
    <property type="entry name" value="Pat_ExoU_VipD_like"/>
    <property type="match status" value="1"/>
</dbReference>
<organism evidence="4 5">
    <name type="scientific">Oleidesulfovibrio alaskensis (strain ATCC BAA-1058 / DSM 17464 / G20)</name>
    <name type="common">Desulfovibrio alaskensis</name>
    <dbReference type="NCBI Taxonomy" id="207559"/>
    <lineage>
        <taxon>Bacteria</taxon>
        <taxon>Pseudomonadati</taxon>
        <taxon>Thermodesulfobacteriota</taxon>
        <taxon>Desulfovibrionia</taxon>
        <taxon>Desulfovibrionales</taxon>
        <taxon>Desulfovibrionaceae</taxon>
        <taxon>Oleidesulfovibrio</taxon>
    </lineage>
</organism>
<dbReference type="Proteomes" id="UP000002710">
    <property type="component" value="Chromosome"/>
</dbReference>
<dbReference type="AlphaFoldDB" id="Q314M6"/>
<feature type="active site" description="Proton acceptor" evidence="2">
    <location>
        <position position="184"/>
    </location>
</feature>
<dbReference type="KEGG" id="dde:Dde_0819"/>
<dbReference type="RefSeq" id="WP_011366880.1">
    <property type="nucleotide sequence ID" value="NC_007519.1"/>
</dbReference>
<proteinExistence type="predicted"/>
<accession>Q314M6</accession>
<evidence type="ECO:0000256" key="2">
    <source>
        <dbReference type="PROSITE-ProRule" id="PRU01161"/>
    </source>
</evidence>
<evidence type="ECO:0000256" key="1">
    <source>
        <dbReference type="ARBA" id="ARBA00023098"/>
    </source>
</evidence>
<keyword evidence="2" id="KW-0378">Hydrolase</keyword>
<keyword evidence="2" id="KW-0442">Lipid degradation</keyword>
<dbReference type="PROSITE" id="PS51635">
    <property type="entry name" value="PNPLA"/>
    <property type="match status" value="1"/>
</dbReference>
<dbReference type="InterPro" id="IPR016035">
    <property type="entry name" value="Acyl_Trfase/lysoPLipase"/>
</dbReference>
<dbReference type="InterPro" id="IPR052580">
    <property type="entry name" value="Lipid_Hydrolase"/>
</dbReference>
<dbReference type="GO" id="GO:0016042">
    <property type="term" value="P:lipid catabolic process"/>
    <property type="evidence" value="ECO:0007669"/>
    <property type="project" value="UniProtKB-UniRule"/>
</dbReference>
<dbReference type="Pfam" id="PF01734">
    <property type="entry name" value="Patatin"/>
    <property type="match status" value="1"/>
</dbReference>
<reference evidence="4 5" key="1">
    <citation type="journal article" date="2011" name="J. Bacteriol.">
        <title>Complete genome sequence and updated annotation of Desulfovibrio alaskensis G20.</title>
        <authorList>
            <person name="Hauser L.J."/>
            <person name="Land M.L."/>
            <person name="Brown S.D."/>
            <person name="Larimer F."/>
            <person name="Keller K.L."/>
            <person name="Rapp-Giles B.J."/>
            <person name="Price M.N."/>
            <person name="Lin M."/>
            <person name="Bruce D.C."/>
            <person name="Detter J.C."/>
            <person name="Tapia R."/>
            <person name="Han C.S."/>
            <person name="Goodwin L.A."/>
            <person name="Cheng J.F."/>
            <person name="Pitluck S."/>
            <person name="Copeland A."/>
            <person name="Lucas S."/>
            <person name="Nolan M."/>
            <person name="Lapidus A.L."/>
            <person name="Palumbo A.V."/>
            <person name="Wall J.D."/>
        </authorList>
    </citation>
    <scope>NUCLEOTIDE SEQUENCE [LARGE SCALE GENOMIC DNA]</scope>
    <source>
        <strain evidence="5">ATCC BAA 1058 / DSM 17464 / G20</strain>
    </source>
</reference>
<feature type="short sequence motif" description="GXSXG" evidence="2">
    <location>
        <begin position="38"/>
        <end position="42"/>
    </location>
</feature>
<feature type="domain" description="PNPLA" evidence="3">
    <location>
        <begin position="5"/>
        <end position="197"/>
    </location>
</feature>
<dbReference type="PANTHER" id="PTHR46394">
    <property type="entry name" value="ANNEXIN"/>
    <property type="match status" value="1"/>
</dbReference>
<evidence type="ECO:0000313" key="5">
    <source>
        <dbReference type="Proteomes" id="UP000002710"/>
    </source>
</evidence>
<sequence>MYANLVFKGGGVKGVAYAGALKVLERRGLLQGVRRVAGASSGAMAAAFLALGASPADMADIVLRTPFRRFMDSSGWVGGDIRRLLTEYGWFKGDMLSRWVRSNVQALTGSSQLTFSELRALAAGEPARFRELTVVGANLTLQASELFDADATPDMPVWEAVRISMGIPLFFRAMRARSGDLLVDGSVTWNYPVTLFDQWRYVNGGQPRPPVAADGLPAAEGGGVPGEVFNTRTLGFMVETRDAVQARKEMRSAAGIDGFGAYLRSIIGFMTDVSCSSFLTEADWNRTVFIEALGVRTTDFAISRDMIARLVDSGEQGAELYFSKKQSAGTAAPCSGGCD</sequence>
<name>Q314M6_OLEA2</name>
<dbReference type="SUPFAM" id="SSF52151">
    <property type="entry name" value="FabD/lysophospholipase-like"/>
    <property type="match status" value="1"/>
</dbReference>
<gene>
    <name evidence="4" type="ordered locus">Dde_0819</name>
</gene>
<dbReference type="InterPro" id="IPR002641">
    <property type="entry name" value="PNPLA_dom"/>
</dbReference>
<keyword evidence="1 2" id="KW-0443">Lipid metabolism</keyword>
<evidence type="ECO:0000313" key="4">
    <source>
        <dbReference type="EMBL" id="ABB37620.1"/>
    </source>
</evidence>
<evidence type="ECO:0000259" key="3">
    <source>
        <dbReference type="PROSITE" id="PS51635"/>
    </source>
</evidence>
<dbReference type="STRING" id="207559.Dde_0819"/>
<dbReference type="EMBL" id="CP000112">
    <property type="protein sequence ID" value="ABB37620.1"/>
    <property type="molecule type" value="Genomic_DNA"/>
</dbReference>
<dbReference type="HOGENOM" id="CLU_047251_3_1_7"/>